<name>A0A7Y6MDB5_9ACTN</name>
<dbReference type="InterPro" id="IPR002252">
    <property type="entry name" value="Glyco_hydro_36"/>
</dbReference>
<dbReference type="SUPFAM" id="SSF51445">
    <property type="entry name" value="(Trans)glycosidases"/>
    <property type="match status" value="1"/>
</dbReference>
<keyword evidence="4" id="KW-1185">Reference proteome</keyword>
<dbReference type="GO" id="GO:0016052">
    <property type="term" value="P:carbohydrate catabolic process"/>
    <property type="evidence" value="ECO:0007669"/>
    <property type="project" value="InterPro"/>
</dbReference>
<keyword evidence="1" id="KW-0378">Hydrolase</keyword>
<dbReference type="PANTHER" id="PTHR43053">
    <property type="entry name" value="GLYCOSIDASE FAMILY 31"/>
    <property type="match status" value="1"/>
</dbReference>
<comment type="caution">
    <text evidence="3">The sequence shown here is derived from an EMBL/GenBank/DDBJ whole genome shotgun (WGS) entry which is preliminary data.</text>
</comment>
<dbReference type="GO" id="GO:0004557">
    <property type="term" value="F:alpha-galactosidase activity"/>
    <property type="evidence" value="ECO:0007669"/>
    <property type="project" value="InterPro"/>
</dbReference>
<dbReference type="InterPro" id="IPR050985">
    <property type="entry name" value="Alpha-glycosidase_related"/>
</dbReference>
<proteinExistence type="predicted"/>
<protein>
    <submittedName>
        <fullName evidence="3">Alpha-galactosidase</fullName>
    </submittedName>
</protein>
<reference evidence="3 4" key="1">
    <citation type="submission" date="2020-06" db="EMBL/GenBank/DDBJ databases">
        <authorList>
            <person name="Chanama M."/>
        </authorList>
    </citation>
    <scope>NUCLEOTIDE SEQUENCE [LARGE SCALE GENOMIC DNA]</scope>
    <source>
        <strain evidence="3 4">TBRC6557</strain>
    </source>
</reference>
<dbReference type="InterPro" id="IPR013785">
    <property type="entry name" value="Aldolase_TIM"/>
</dbReference>
<evidence type="ECO:0000313" key="4">
    <source>
        <dbReference type="Proteomes" id="UP000546126"/>
    </source>
</evidence>
<evidence type="ECO:0000256" key="2">
    <source>
        <dbReference type="ARBA" id="ARBA00023295"/>
    </source>
</evidence>
<sequence length="578" mass="61786">MSITTAGLTPAAFEPLVDDVHLAVLSPTPGATASWTFDGGVLEVRCDGDLDIRISVPLGDAVGFWHPDCGWQRTVVADWAGWAHASLVRGAVAGCLYDSRGGNMLAFLAEDCVPETWMRFGVSEENKTFVVQLAVVADAASRGPYRLLFAERGGSVAAAMRGLSRRLDVRGLPPVPASAWEPAYSTWYGFSQDVTAAAVEAEAELAAELGCGMVILDDGWQRLGHGRGYAGVGDWVPDTGKFPDLRAHVEKVRGLGLTYLLWVAPLLVGPSADCFAELVEYAPAIGGPPGARVLDPRHPEVRAHVVRVCSGLVADYALDGLKIDFLDAAMLYAGRPGAGVDVTDVGVAMRILLAELRAALGPDALIELRQPYVGPGMAEFGELLRAGDCPADAVANRVRTIDIGLMALRGAVHSDMLMWDENSDLRSAARQFIGAFHSVPQVSARLTRLDDEQRRMVGFWLGQWRRLRPLLLDGEVEPGRPDELYPVVVASGDGECVITVTADRVVPLDVSRHRRVTLINGTASGRLVLEVSGDGAAMRKVVYNAGGLVMDRSQHRLEPGLRLLDVPPSGLAVLEGAA</sequence>
<gene>
    <name evidence="3" type="ORF">HT134_21880</name>
</gene>
<dbReference type="RefSeq" id="WP_175602324.1">
    <property type="nucleotide sequence ID" value="NZ_JABWGO010000005.1"/>
</dbReference>
<dbReference type="Proteomes" id="UP000546126">
    <property type="component" value="Unassembled WGS sequence"/>
</dbReference>
<keyword evidence="2" id="KW-0326">Glycosidase</keyword>
<accession>A0A7Y6MDB5</accession>
<dbReference type="EMBL" id="JABWGO010000005">
    <property type="protein sequence ID" value="NUW42770.1"/>
    <property type="molecule type" value="Genomic_DNA"/>
</dbReference>
<dbReference type="AlphaFoldDB" id="A0A7Y6MDB5"/>
<evidence type="ECO:0000313" key="3">
    <source>
        <dbReference type="EMBL" id="NUW42770.1"/>
    </source>
</evidence>
<dbReference type="InterPro" id="IPR017853">
    <property type="entry name" value="GH"/>
</dbReference>
<dbReference type="CDD" id="cd14791">
    <property type="entry name" value="GH36"/>
    <property type="match status" value="1"/>
</dbReference>
<dbReference type="PANTHER" id="PTHR43053:SF3">
    <property type="entry name" value="ALPHA-GALACTOSIDASE C-RELATED"/>
    <property type="match status" value="1"/>
</dbReference>
<dbReference type="Pfam" id="PF02065">
    <property type="entry name" value="Melibiase"/>
    <property type="match status" value="1"/>
</dbReference>
<evidence type="ECO:0000256" key="1">
    <source>
        <dbReference type="ARBA" id="ARBA00022801"/>
    </source>
</evidence>
<organism evidence="3 4">
    <name type="scientific">Nonomuraea rhodomycinica</name>
    <dbReference type="NCBI Taxonomy" id="1712872"/>
    <lineage>
        <taxon>Bacteria</taxon>
        <taxon>Bacillati</taxon>
        <taxon>Actinomycetota</taxon>
        <taxon>Actinomycetes</taxon>
        <taxon>Streptosporangiales</taxon>
        <taxon>Streptosporangiaceae</taxon>
        <taxon>Nonomuraea</taxon>
    </lineage>
</organism>
<dbReference type="Gene3D" id="3.20.20.70">
    <property type="entry name" value="Aldolase class I"/>
    <property type="match status" value="1"/>
</dbReference>